<evidence type="ECO:0000313" key="2">
    <source>
        <dbReference type="EMBL" id="BAR58770.1"/>
    </source>
</evidence>
<sequence length="69" mass="7303">MEWAHQRNAPWTSGTSDVLSHSPPPWCGARPMIGSANADALPVPEIWQASNVAAVRPCDRAGGTARSHA</sequence>
<gene>
    <name evidence="2" type="ORF">NK6_5612</name>
</gene>
<dbReference type="Proteomes" id="UP000063308">
    <property type="component" value="Chromosome"/>
</dbReference>
<dbReference type="AlphaFoldDB" id="A0A0E3VV95"/>
<protein>
    <submittedName>
        <fullName evidence="2">Uncharacterized protein</fullName>
    </submittedName>
</protein>
<organism evidence="2 3">
    <name type="scientific">Bradyrhizobium diazoefficiens</name>
    <dbReference type="NCBI Taxonomy" id="1355477"/>
    <lineage>
        <taxon>Bacteria</taxon>
        <taxon>Pseudomonadati</taxon>
        <taxon>Pseudomonadota</taxon>
        <taxon>Alphaproteobacteria</taxon>
        <taxon>Hyphomicrobiales</taxon>
        <taxon>Nitrobacteraceae</taxon>
        <taxon>Bradyrhizobium</taxon>
    </lineage>
</organism>
<reference evidence="2 3" key="1">
    <citation type="submission" date="2014-11" db="EMBL/GenBank/DDBJ databases">
        <title>Symbiosis island explosion on the genome of extra-slow-growing strains of soybean bradyrhizobia with massive insertion sequences.</title>
        <authorList>
            <person name="Iida T."/>
            <person name="Minamisawa K."/>
        </authorList>
    </citation>
    <scope>NUCLEOTIDE SEQUENCE [LARGE SCALE GENOMIC DNA]</scope>
    <source>
        <strain evidence="2 3">NK6</strain>
    </source>
</reference>
<proteinExistence type="predicted"/>
<feature type="compositionally biased region" description="Polar residues" evidence="1">
    <location>
        <begin position="9"/>
        <end position="19"/>
    </location>
</feature>
<evidence type="ECO:0000313" key="3">
    <source>
        <dbReference type="Proteomes" id="UP000063308"/>
    </source>
</evidence>
<name>A0A0E3VV95_9BRAD</name>
<accession>A0A0E3VV95</accession>
<evidence type="ECO:0000256" key="1">
    <source>
        <dbReference type="SAM" id="MobiDB-lite"/>
    </source>
</evidence>
<feature type="region of interest" description="Disordered" evidence="1">
    <location>
        <begin position="1"/>
        <end position="34"/>
    </location>
</feature>
<dbReference type="EMBL" id="AP014685">
    <property type="protein sequence ID" value="BAR58770.1"/>
    <property type="molecule type" value="Genomic_DNA"/>
</dbReference>